<dbReference type="Proteomes" id="UP001429745">
    <property type="component" value="Unassembled WGS sequence"/>
</dbReference>
<protein>
    <submittedName>
        <fullName evidence="3">Uncharacterized protein</fullName>
    </submittedName>
</protein>
<comment type="caution">
    <text evidence="3">The sequence shown here is derived from an EMBL/GenBank/DDBJ whole genome shotgun (WGS) entry which is preliminary data.</text>
</comment>
<accession>A0ABX1KE05</accession>
<sequence>MRLALIGVGAAFAWIALSFVLGLGASNANAAESDDGLLGGALGAVTSLVDETASTVTGTVSGVTTGVTGVVNSVVDVAPAPVQQPVSQVVQSVGAVVTAVTQPVSDVVSGGVVSGITQPVVDVVTQVPVVGGIVSGIGLDDAVTDLGETVDDTLGGVVDVVDETGATVGQPPTGAPLPGTPALPGIPDLPLLPGGAGPADAGQVLTADALSETVADAAAVASAKPRSLSAAWSSDGDSAVVHSSVAPSATLPGTSGVPGNGAGLCLATSSAGPGGAGPGAWAISALGPLDADRAWTHRAGPEDDHAPPAPVGSTDVSPD</sequence>
<feature type="chain" id="PRO_5046954406" evidence="2">
    <location>
        <begin position="31"/>
        <end position="319"/>
    </location>
</feature>
<feature type="compositionally biased region" description="Basic and acidic residues" evidence="1">
    <location>
        <begin position="293"/>
        <end position="306"/>
    </location>
</feature>
<dbReference type="EMBL" id="JABACI010000004">
    <property type="protein sequence ID" value="NLP84830.1"/>
    <property type="molecule type" value="Genomic_DNA"/>
</dbReference>
<keyword evidence="4" id="KW-1185">Reference proteome</keyword>
<keyword evidence="2" id="KW-0732">Signal</keyword>
<evidence type="ECO:0000256" key="1">
    <source>
        <dbReference type="SAM" id="MobiDB-lite"/>
    </source>
</evidence>
<evidence type="ECO:0000256" key="2">
    <source>
        <dbReference type="SAM" id="SignalP"/>
    </source>
</evidence>
<gene>
    <name evidence="3" type="ORF">HF576_13310</name>
</gene>
<reference evidence="3 4" key="1">
    <citation type="submission" date="2020-04" db="EMBL/GenBank/DDBJ databases">
        <title>CFH 90308 Microbacterium sp.</title>
        <authorList>
            <person name="Nie G."/>
            <person name="Ming H."/>
            <person name="Xia T."/>
        </authorList>
    </citation>
    <scope>NUCLEOTIDE SEQUENCE [LARGE SCALE GENOMIC DNA]</scope>
    <source>
        <strain evidence="3 4">CFH 90308</strain>
    </source>
</reference>
<feature type="signal peptide" evidence="2">
    <location>
        <begin position="1"/>
        <end position="30"/>
    </location>
</feature>
<evidence type="ECO:0000313" key="4">
    <source>
        <dbReference type="Proteomes" id="UP001429745"/>
    </source>
</evidence>
<evidence type="ECO:0000313" key="3">
    <source>
        <dbReference type="EMBL" id="NLP84830.1"/>
    </source>
</evidence>
<name>A0ABX1KE05_9MICO</name>
<feature type="region of interest" description="Disordered" evidence="1">
    <location>
        <begin position="293"/>
        <end position="319"/>
    </location>
</feature>
<organism evidence="3 4">
    <name type="scientific">Microbacterium salsuginis</name>
    <dbReference type="NCBI Taxonomy" id="2722803"/>
    <lineage>
        <taxon>Bacteria</taxon>
        <taxon>Bacillati</taxon>
        <taxon>Actinomycetota</taxon>
        <taxon>Actinomycetes</taxon>
        <taxon>Micrococcales</taxon>
        <taxon>Microbacteriaceae</taxon>
        <taxon>Microbacterium</taxon>
    </lineage>
</organism>
<proteinExistence type="predicted"/>